<evidence type="ECO:0000313" key="10">
    <source>
        <dbReference type="EMBL" id="UTW12283.1"/>
    </source>
</evidence>
<sequence>MFVDLTPEQHALRLKVRDYFTSLMTPELRSSLRGKEGGDEFRNTVRQMGTDGWLAVGWPKEHGGQGYAATEQLIFFEEANIAGAPLPFVTISTVGPALMQHGTALQKEKFLPGIARGEINFAIGYSEPNAGSDLAVLKTSARVEEDRFVVNGNKLWTSGAESADYVWLAARTDPDLPRHKGVSILIVDTQDKGFSHTVIPTCSNPTAATYYDNVEVPRDMLVGELNGGWKLITSQLNHERLGLGSWSDKVAGLFRRVYLWAKTRDEQGGCAMDKTWVRTALAECYSRLEAMRLINFRIAASLEEGQMDVALASITKVYGSESAIEILRRLTDIVGANGMIREGSAASLLMGELEYEVRASVTLTFGGGTNEIQRELIAQFGLGMPRTAR</sequence>
<dbReference type="PANTHER" id="PTHR43292">
    <property type="entry name" value="ACYL-COA DEHYDROGENASE"/>
    <property type="match status" value="1"/>
</dbReference>
<feature type="domain" description="Acyl-CoA dehydrogenase/oxidase C-terminal" evidence="7">
    <location>
        <begin position="226"/>
        <end position="379"/>
    </location>
</feature>
<dbReference type="Gene3D" id="1.10.540.10">
    <property type="entry name" value="Acyl-CoA dehydrogenase/oxidase, N-terminal domain"/>
    <property type="match status" value="1"/>
</dbReference>
<accession>A0ABY5HIT3</accession>
<dbReference type="PANTHER" id="PTHR43292:SF3">
    <property type="entry name" value="ACYL-COA DEHYDROGENASE FADE29"/>
    <property type="match status" value="1"/>
</dbReference>
<dbReference type="Gene3D" id="1.20.140.10">
    <property type="entry name" value="Butyryl-CoA Dehydrogenase, subunit A, domain 3"/>
    <property type="match status" value="1"/>
</dbReference>
<keyword evidence="4 6" id="KW-0274">FAD</keyword>
<dbReference type="InterPro" id="IPR037069">
    <property type="entry name" value="AcylCoA_DH/ox_N_sf"/>
</dbReference>
<comment type="cofactor">
    <cofactor evidence="1 6">
        <name>FAD</name>
        <dbReference type="ChEBI" id="CHEBI:57692"/>
    </cofactor>
</comment>
<evidence type="ECO:0000313" key="11">
    <source>
        <dbReference type="Proteomes" id="UP001058461"/>
    </source>
</evidence>
<evidence type="ECO:0000256" key="3">
    <source>
        <dbReference type="ARBA" id="ARBA00022630"/>
    </source>
</evidence>
<keyword evidence="5 6" id="KW-0560">Oxidoreductase</keyword>
<evidence type="ECO:0000259" key="9">
    <source>
        <dbReference type="Pfam" id="PF02771"/>
    </source>
</evidence>
<dbReference type="InterPro" id="IPR006091">
    <property type="entry name" value="Acyl-CoA_Oxase/DH_mid-dom"/>
</dbReference>
<gene>
    <name evidence="10" type="ORF">KDW95_00940</name>
</gene>
<dbReference type="Gene3D" id="2.40.110.10">
    <property type="entry name" value="Butyryl-CoA Dehydrogenase, subunit A, domain 2"/>
    <property type="match status" value="1"/>
</dbReference>
<evidence type="ECO:0000259" key="7">
    <source>
        <dbReference type="Pfam" id="PF00441"/>
    </source>
</evidence>
<dbReference type="InterPro" id="IPR013786">
    <property type="entry name" value="AcylCoA_DH/ox_N"/>
</dbReference>
<dbReference type="SUPFAM" id="SSF47203">
    <property type="entry name" value="Acyl-CoA dehydrogenase C-terminal domain-like"/>
    <property type="match status" value="1"/>
</dbReference>
<dbReference type="SUPFAM" id="SSF56645">
    <property type="entry name" value="Acyl-CoA dehydrogenase NM domain-like"/>
    <property type="match status" value="1"/>
</dbReference>
<evidence type="ECO:0000256" key="1">
    <source>
        <dbReference type="ARBA" id="ARBA00001974"/>
    </source>
</evidence>
<dbReference type="InterPro" id="IPR009100">
    <property type="entry name" value="AcylCoA_DH/oxidase_NM_dom_sf"/>
</dbReference>
<dbReference type="Proteomes" id="UP001058461">
    <property type="component" value="Chromosome"/>
</dbReference>
<dbReference type="Pfam" id="PF02770">
    <property type="entry name" value="Acyl-CoA_dh_M"/>
    <property type="match status" value="1"/>
</dbReference>
<proteinExistence type="inferred from homology"/>
<organism evidence="10 11">
    <name type="scientific">Marinobacterium rhizophilum</name>
    <dbReference type="NCBI Taxonomy" id="420402"/>
    <lineage>
        <taxon>Bacteria</taxon>
        <taxon>Pseudomonadati</taxon>
        <taxon>Pseudomonadota</taxon>
        <taxon>Gammaproteobacteria</taxon>
        <taxon>Oceanospirillales</taxon>
        <taxon>Oceanospirillaceae</taxon>
        <taxon>Marinobacterium</taxon>
    </lineage>
</organism>
<dbReference type="Pfam" id="PF00441">
    <property type="entry name" value="Acyl-CoA_dh_1"/>
    <property type="match status" value="1"/>
</dbReference>
<dbReference type="InterPro" id="IPR046373">
    <property type="entry name" value="Acyl-CoA_Oxase/DH_mid-dom_sf"/>
</dbReference>
<reference evidence="10" key="1">
    <citation type="submission" date="2021-04" db="EMBL/GenBank/DDBJ databases">
        <title>Oceanospirillales bacteria with DddD are important DMSP degraders in coastal seawater.</title>
        <authorList>
            <person name="Liu J."/>
        </authorList>
    </citation>
    <scope>NUCLEOTIDE SEQUENCE</scope>
    <source>
        <strain evidence="10">D13-1</strain>
    </source>
</reference>
<dbReference type="InterPro" id="IPR052161">
    <property type="entry name" value="Mycobact_Acyl-CoA_DH"/>
</dbReference>
<protein>
    <submittedName>
        <fullName evidence="10">Acyl-CoA dehydrogenase family protein</fullName>
    </submittedName>
</protein>
<dbReference type="InterPro" id="IPR009075">
    <property type="entry name" value="AcylCo_DH/oxidase_C"/>
</dbReference>
<evidence type="ECO:0000256" key="2">
    <source>
        <dbReference type="ARBA" id="ARBA00009347"/>
    </source>
</evidence>
<dbReference type="RefSeq" id="WP_255854346.1">
    <property type="nucleotide sequence ID" value="NZ_CP073347.1"/>
</dbReference>
<evidence type="ECO:0000256" key="4">
    <source>
        <dbReference type="ARBA" id="ARBA00022827"/>
    </source>
</evidence>
<evidence type="ECO:0000259" key="8">
    <source>
        <dbReference type="Pfam" id="PF02770"/>
    </source>
</evidence>
<feature type="domain" description="Acyl-CoA dehydrogenase/oxidase N-terminal" evidence="9">
    <location>
        <begin position="6"/>
        <end position="118"/>
    </location>
</feature>
<dbReference type="InterPro" id="IPR036250">
    <property type="entry name" value="AcylCo_DH-like_C"/>
</dbReference>
<evidence type="ECO:0000256" key="5">
    <source>
        <dbReference type="ARBA" id="ARBA00023002"/>
    </source>
</evidence>
<comment type="similarity">
    <text evidence="2 6">Belongs to the acyl-CoA dehydrogenase family.</text>
</comment>
<dbReference type="EMBL" id="CP073347">
    <property type="protein sequence ID" value="UTW12283.1"/>
    <property type="molecule type" value="Genomic_DNA"/>
</dbReference>
<feature type="domain" description="Acyl-CoA oxidase/dehydrogenase middle" evidence="8">
    <location>
        <begin position="122"/>
        <end position="200"/>
    </location>
</feature>
<evidence type="ECO:0000256" key="6">
    <source>
        <dbReference type="RuleBase" id="RU362125"/>
    </source>
</evidence>
<keyword evidence="11" id="KW-1185">Reference proteome</keyword>
<name>A0ABY5HIT3_9GAMM</name>
<keyword evidence="3 6" id="KW-0285">Flavoprotein</keyword>
<dbReference type="Pfam" id="PF02771">
    <property type="entry name" value="Acyl-CoA_dh_N"/>
    <property type="match status" value="1"/>
</dbReference>